<dbReference type="RefSeq" id="WP_149415344.1">
    <property type="nucleotide sequence ID" value="NZ_JAAQWG010000061.1"/>
</dbReference>
<proteinExistence type="predicted"/>
<keyword evidence="4" id="KW-1185">Reference proteome</keyword>
<evidence type="ECO:0000313" key="4">
    <source>
        <dbReference type="Proteomes" id="UP000614123"/>
    </source>
</evidence>
<evidence type="ECO:0000313" key="2">
    <source>
        <dbReference type="EMBL" id="NMY12548.1"/>
    </source>
</evidence>
<comment type="caution">
    <text evidence="2">The sequence shown here is derived from an EMBL/GenBank/DDBJ whole genome shotgun (WGS) entry which is preliminary data.</text>
</comment>
<dbReference type="AlphaFoldDB" id="A0A7Y1FBT5"/>
<reference evidence="1 4" key="2">
    <citation type="submission" date="2020-12" db="EMBL/GenBank/DDBJ databases">
        <title>Comparative genomic insights into the epidemiology and virulence of plant pathogenic Pseudomonads from Turkey.</title>
        <authorList>
            <person name="Dillon M."/>
            <person name="Ruiz-Bedoya T."/>
            <person name="Bendalovic-Torma C."/>
            <person name="Guttman K.M."/>
            <person name="Kwak H."/>
            <person name="Middleton M.A."/>
            <person name="Wang P.W."/>
            <person name="Horuz S."/>
            <person name="Aysan Y."/>
            <person name="Guttman D.S."/>
        </authorList>
    </citation>
    <scope>NUCLEOTIDE SEQUENCE [LARGE SCALE GENOMIC DNA]</scope>
    <source>
        <strain evidence="1 4">S4_EA_3a</strain>
    </source>
</reference>
<dbReference type="Proteomes" id="UP000537729">
    <property type="component" value="Unassembled WGS sequence"/>
</dbReference>
<gene>
    <name evidence="2" type="ORF">HBO38_29675</name>
    <name evidence="1" type="ORF">YA0849_27530</name>
</gene>
<organism evidence="2 3">
    <name type="scientific">Pseudomonas veronii</name>
    <dbReference type="NCBI Taxonomy" id="76761"/>
    <lineage>
        <taxon>Bacteria</taxon>
        <taxon>Pseudomonadati</taxon>
        <taxon>Pseudomonadota</taxon>
        <taxon>Gammaproteobacteria</taxon>
        <taxon>Pseudomonadales</taxon>
        <taxon>Pseudomonadaceae</taxon>
        <taxon>Pseudomonas</taxon>
    </lineage>
</organism>
<evidence type="ECO:0000313" key="1">
    <source>
        <dbReference type="EMBL" id="MBI6652735.1"/>
    </source>
</evidence>
<dbReference type="EMBL" id="JAAQWG010000061">
    <property type="protein sequence ID" value="NMY12548.1"/>
    <property type="molecule type" value="Genomic_DNA"/>
</dbReference>
<name>A0A7Y1FBT5_PSEVE</name>
<evidence type="ECO:0000313" key="3">
    <source>
        <dbReference type="Proteomes" id="UP000537729"/>
    </source>
</evidence>
<sequence>METSVPAYFPPLTIDGQFFDFAHLEPFTFTVTSLLAKKDLKVHVTFSNHCFTEGFEAEKHRPGQPVIMDGVRQRLFCPVRYRLSLNLPAVIQGLIHPKAKVWETAAERNWCYSITIEDPSGPYHVFFEVRRAGREKRQWQDINLVIESAYHEGEGGGPVLKGSMAFALLCGKVYMGHPTATKR</sequence>
<reference evidence="2 3" key="1">
    <citation type="journal article" date="2020" name="Front. Microbiol.">
        <title>Genetic Organization of the aprX-lipA2 Operon Affects the Proteolytic Potential of Pseudomonas Species in Milk.</title>
        <authorList>
            <person name="Maier C."/>
            <person name="Huptas C."/>
            <person name="von Neubeck M."/>
            <person name="Scherer S."/>
            <person name="Wenning M."/>
            <person name="Lucking G."/>
        </authorList>
    </citation>
    <scope>NUCLEOTIDE SEQUENCE [LARGE SCALE GENOMIC DNA]</scope>
    <source>
        <strain evidence="2 3">DSM 16272</strain>
    </source>
</reference>
<dbReference type="EMBL" id="JAEILD010000171">
    <property type="protein sequence ID" value="MBI6652735.1"/>
    <property type="molecule type" value="Genomic_DNA"/>
</dbReference>
<accession>A0A7Y1FBT5</accession>
<dbReference type="Proteomes" id="UP000614123">
    <property type="component" value="Unassembled WGS sequence"/>
</dbReference>
<protein>
    <submittedName>
        <fullName evidence="2">Uncharacterized protein</fullName>
    </submittedName>
</protein>